<evidence type="ECO:0000313" key="4">
    <source>
        <dbReference type="Proteomes" id="UP000199647"/>
    </source>
</evidence>
<dbReference type="GO" id="GO:0016491">
    <property type="term" value="F:oxidoreductase activity"/>
    <property type="evidence" value="ECO:0007669"/>
    <property type="project" value="UniProtKB-KW"/>
</dbReference>
<dbReference type="InterPro" id="IPR002347">
    <property type="entry name" value="SDR_fam"/>
</dbReference>
<dbReference type="NCBIfam" id="NF004203">
    <property type="entry name" value="PRK05653.2-4"/>
    <property type="match status" value="1"/>
</dbReference>
<dbReference type="PANTHER" id="PTHR24321:SF15">
    <property type="entry name" value="OXIDOREDUCTASE UCPA"/>
    <property type="match status" value="1"/>
</dbReference>
<dbReference type="FunFam" id="3.40.50.720:FF:000084">
    <property type="entry name" value="Short-chain dehydrogenase reductase"/>
    <property type="match status" value="1"/>
</dbReference>
<comment type="similarity">
    <text evidence="1">Belongs to the short-chain dehydrogenases/reductases (SDR) family.</text>
</comment>
<dbReference type="SUPFAM" id="SSF51735">
    <property type="entry name" value="NAD(P)-binding Rossmann-fold domains"/>
    <property type="match status" value="1"/>
</dbReference>
<dbReference type="CDD" id="cd05233">
    <property type="entry name" value="SDR_c"/>
    <property type="match status" value="1"/>
</dbReference>
<keyword evidence="2" id="KW-0560">Oxidoreductase</keyword>
<dbReference type="PANTHER" id="PTHR24321">
    <property type="entry name" value="DEHYDROGENASES, SHORT CHAIN"/>
    <property type="match status" value="1"/>
</dbReference>
<dbReference type="Gene3D" id="3.40.50.720">
    <property type="entry name" value="NAD(P)-binding Rossmann-like Domain"/>
    <property type="match status" value="1"/>
</dbReference>
<gene>
    <name evidence="3" type="ORF">SAMN05216548_101323</name>
</gene>
<protein>
    <submittedName>
        <fullName evidence="3">NAD(P)-dependent dehydrogenase, short-chain alcohol dehydrogenase family</fullName>
    </submittedName>
</protein>
<dbReference type="RefSeq" id="WP_092494833.1">
    <property type="nucleotide sequence ID" value="NZ_FOFG01000001.1"/>
</dbReference>
<dbReference type="EMBL" id="FOFG01000001">
    <property type="protein sequence ID" value="SEP71520.1"/>
    <property type="molecule type" value="Genomic_DNA"/>
</dbReference>
<dbReference type="STRING" id="1855383.SAMN05216548_101323"/>
<dbReference type="OrthoDB" id="9785520at2"/>
<sequence length="260" mass="27221">MELKGKVALVTGAGSGIGKAAALKLAAEGAKVAVLSHTEDEIRRTADEIRAAGGEALPVVADVADAGQMEKAVAQAVGEFGRLDIVFANAGINGVWAPIDDLKPEEWDRTINTNLRGTYLTAHFTVPHLKKAGGGSIIVTASINGTRTFTNSGATAYATTKAGQVAFTKMIALELAKAKIRVNVICPGKIDTEIQENTHARNVESVKIPVEYPEGDIPLKNGEAGSADEVADLVLFLASDRSRHITGTPVWIDGGESLLL</sequence>
<evidence type="ECO:0000313" key="3">
    <source>
        <dbReference type="EMBL" id="SEP71520.1"/>
    </source>
</evidence>
<proteinExistence type="inferred from homology"/>
<name>A0A1H9A4A4_9HYPH</name>
<dbReference type="PRINTS" id="PR00081">
    <property type="entry name" value="GDHRDH"/>
</dbReference>
<keyword evidence="4" id="KW-1185">Reference proteome</keyword>
<reference evidence="3 4" key="1">
    <citation type="submission" date="2016-10" db="EMBL/GenBank/DDBJ databases">
        <authorList>
            <person name="de Groot N.N."/>
        </authorList>
    </citation>
    <scope>NUCLEOTIDE SEQUENCE [LARGE SCALE GENOMIC DNA]</scope>
    <source>
        <strain evidence="3 4">A52C2</strain>
    </source>
</reference>
<dbReference type="Proteomes" id="UP000199647">
    <property type="component" value="Unassembled WGS sequence"/>
</dbReference>
<dbReference type="AlphaFoldDB" id="A0A1H9A4A4"/>
<evidence type="ECO:0000256" key="2">
    <source>
        <dbReference type="ARBA" id="ARBA00023002"/>
    </source>
</evidence>
<dbReference type="PRINTS" id="PR00080">
    <property type="entry name" value="SDRFAMILY"/>
</dbReference>
<organism evidence="3 4">
    <name type="scientific">Faunimonas pinastri</name>
    <dbReference type="NCBI Taxonomy" id="1855383"/>
    <lineage>
        <taxon>Bacteria</taxon>
        <taxon>Pseudomonadati</taxon>
        <taxon>Pseudomonadota</taxon>
        <taxon>Alphaproteobacteria</taxon>
        <taxon>Hyphomicrobiales</taxon>
        <taxon>Afifellaceae</taxon>
        <taxon>Faunimonas</taxon>
    </lineage>
</organism>
<accession>A0A1H9A4A4</accession>
<evidence type="ECO:0000256" key="1">
    <source>
        <dbReference type="ARBA" id="ARBA00006484"/>
    </source>
</evidence>
<dbReference type="InterPro" id="IPR036291">
    <property type="entry name" value="NAD(P)-bd_dom_sf"/>
</dbReference>
<dbReference type="Pfam" id="PF13561">
    <property type="entry name" value="adh_short_C2"/>
    <property type="match status" value="1"/>
</dbReference>